<keyword evidence="2" id="KW-1185">Reference proteome</keyword>
<name>C1DJB3_AZOVD</name>
<proteinExistence type="predicted"/>
<dbReference type="KEGG" id="avn:Avin_04420"/>
<dbReference type="HOGENOM" id="CLU_3401890_0_0_6"/>
<dbReference type="Proteomes" id="UP000002424">
    <property type="component" value="Chromosome"/>
</dbReference>
<accession>C1DJB3</accession>
<reference evidence="1 2" key="1">
    <citation type="journal article" date="2009" name="J. Bacteriol.">
        <title>Genome sequence of Azotobacter vinelandii, an obligate aerobe specialized to support diverse anaerobic metabolic processes.</title>
        <authorList>
            <person name="Setubal J.C."/>
            <person name="dos Santos P."/>
            <person name="Goldman B.S."/>
            <person name="Ertesvag H."/>
            <person name="Espin G."/>
            <person name="Rubio L.M."/>
            <person name="Valla S."/>
            <person name="Almeida N.F."/>
            <person name="Balasubramanian D."/>
            <person name="Cromes L."/>
            <person name="Curatti L."/>
            <person name="Du Z."/>
            <person name="Godsy E."/>
            <person name="Goodner B."/>
            <person name="Hellner-Burris K."/>
            <person name="Hernandez J.A."/>
            <person name="Houmiel K."/>
            <person name="Imperial J."/>
            <person name="Kennedy C."/>
            <person name="Larson T.J."/>
            <person name="Latreille P."/>
            <person name="Ligon L.S."/>
            <person name="Lu J."/>
            <person name="Maerk M."/>
            <person name="Miller N.M."/>
            <person name="Norton S."/>
            <person name="O'Carroll I.P."/>
            <person name="Paulsen I."/>
            <person name="Raulfs E.C."/>
            <person name="Roemer R."/>
            <person name="Rosser J."/>
            <person name="Segura D."/>
            <person name="Slater S."/>
            <person name="Stricklin S.L."/>
            <person name="Studholme D.J."/>
            <person name="Sun J."/>
            <person name="Viana C.J."/>
            <person name="Wallin E."/>
            <person name="Wang B."/>
            <person name="Wheeler C."/>
            <person name="Zhu H."/>
            <person name="Dean D.R."/>
            <person name="Dixon R."/>
            <person name="Wood D."/>
        </authorList>
    </citation>
    <scope>NUCLEOTIDE SEQUENCE [LARGE SCALE GENOMIC DNA]</scope>
    <source>
        <strain evidence="2">DJ / ATCC BAA-1303</strain>
    </source>
</reference>
<gene>
    <name evidence="1" type="ordered locus">Avin_04420</name>
</gene>
<evidence type="ECO:0000313" key="1">
    <source>
        <dbReference type="EMBL" id="ACO76698.1"/>
    </source>
</evidence>
<organism evidence="1 2">
    <name type="scientific">Azotobacter vinelandii (strain DJ / ATCC BAA-1303)</name>
    <dbReference type="NCBI Taxonomy" id="322710"/>
    <lineage>
        <taxon>Bacteria</taxon>
        <taxon>Pseudomonadati</taxon>
        <taxon>Pseudomonadota</taxon>
        <taxon>Gammaproteobacteria</taxon>
        <taxon>Pseudomonadales</taxon>
        <taxon>Pseudomonadaceae</taxon>
        <taxon>Azotobacter</taxon>
    </lineage>
</organism>
<sequence>MKFLDRCVRMPGSPGLGEDYAAAAVKTSSN</sequence>
<dbReference type="AlphaFoldDB" id="C1DJB3"/>
<dbReference type="EnsemblBacteria" id="ACO76698">
    <property type="protein sequence ID" value="ACO76698"/>
    <property type="gene ID" value="Avin_04420"/>
</dbReference>
<evidence type="ECO:0000313" key="2">
    <source>
        <dbReference type="Proteomes" id="UP000002424"/>
    </source>
</evidence>
<protein>
    <submittedName>
        <fullName evidence="1">Uncharacterized protein</fullName>
    </submittedName>
</protein>
<dbReference type="EMBL" id="CP001157">
    <property type="protein sequence ID" value="ACO76698.1"/>
    <property type="molecule type" value="Genomic_DNA"/>
</dbReference>